<dbReference type="GO" id="GO:0000155">
    <property type="term" value="F:phosphorelay sensor kinase activity"/>
    <property type="evidence" value="ECO:0007669"/>
    <property type="project" value="InterPro"/>
</dbReference>
<dbReference type="GO" id="GO:0005886">
    <property type="term" value="C:plasma membrane"/>
    <property type="evidence" value="ECO:0007669"/>
    <property type="project" value="UniProtKB-SubCell"/>
</dbReference>
<dbReference type="FunFam" id="1.10.287.130:FF:000001">
    <property type="entry name" value="Two-component sensor histidine kinase"/>
    <property type="match status" value="1"/>
</dbReference>
<evidence type="ECO:0000256" key="8">
    <source>
        <dbReference type="ARBA" id="ARBA00022989"/>
    </source>
</evidence>
<gene>
    <name evidence="14" type="ORF">F8566_24080</name>
</gene>
<keyword evidence="4" id="KW-0597">Phosphoprotein</keyword>
<name>A0A6H9YIX5_9ACTN</name>
<dbReference type="Pfam" id="PF02518">
    <property type="entry name" value="HATPase_c"/>
    <property type="match status" value="1"/>
</dbReference>
<evidence type="ECO:0000256" key="3">
    <source>
        <dbReference type="ARBA" id="ARBA00012438"/>
    </source>
</evidence>
<dbReference type="InterPro" id="IPR036890">
    <property type="entry name" value="HATPase_C_sf"/>
</dbReference>
<evidence type="ECO:0000256" key="5">
    <source>
        <dbReference type="ARBA" id="ARBA00022679"/>
    </source>
</evidence>
<protein>
    <recommendedName>
        <fullName evidence="3">histidine kinase</fullName>
        <ecNumber evidence="3">2.7.13.3</ecNumber>
    </recommendedName>
</protein>
<evidence type="ECO:0000256" key="10">
    <source>
        <dbReference type="ARBA" id="ARBA00023136"/>
    </source>
</evidence>
<dbReference type="Gene3D" id="3.30.565.10">
    <property type="entry name" value="Histidine kinase-like ATPase, C-terminal domain"/>
    <property type="match status" value="1"/>
</dbReference>
<feature type="compositionally biased region" description="Basic and acidic residues" evidence="11">
    <location>
        <begin position="440"/>
        <end position="456"/>
    </location>
</feature>
<dbReference type="AlphaFoldDB" id="A0A6H9YIX5"/>
<feature type="domain" description="Histidine kinase" evidence="12">
    <location>
        <begin position="238"/>
        <end position="448"/>
    </location>
</feature>
<dbReference type="SMART" id="SM00388">
    <property type="entry name" value="HisKA"/>
    <property type="match status" value="1"/>
</dbReference>
<dbReference type="PROSITE" id="PS50885">
    <property type="entry name" value="HAMP"/>
    <property type="match status" value="1"/>
</dbReference>
<evidence type="ECO:0000313" key="14">
    <source>
        <dbReference type="EMBL" id="KAB2346634.1"/>
    </source>
</evidence>
<dbReference type="InterPro" id="IPR050428">
    <property type="entry name" value="TCS_sensor_his_kinase"/>
</dbReference>
<dbReference type="InterPro" id="IPR036097">
    <property type="entry name" value="HisK_dim/P_sf"/>
</dbReference>
<keyword evidence="8" id="KW-1133">Transmembrane helix</keyword>
<evidence type="ECO:0000256" key="4">
    <source>
        <dbReference type="ARBA" id="ARBA00022553"/>
    </source>
</evidence>
<dbReference type="SUPFAM" id="SSF158472">
    <property type="entry name" value="HAMP domain-like"/>
    <property type="match status" value="1"/>
</dbReference>
<keyword evidence="6" id="KW-0812">Transmembrane</keyword>
<dbReference type="InterPro" id="IPR003661">
    <property type="entry name" value="HisK_dim/P_dom"/>
</dbReference>
<reference evidence="14 15" key="1">
    <citation type="submission" date="2019-09" db="EMBL/GenBank/DDBJ databases">
        <title>Actinomadura physcomitrii sp. nov., a novel actinomycete isolated from moss [Physcomitrium sphaericum (Ludw) Fuernr].</title>
        <authorList>
            <person name="Zhuang X."/>
            <person name="Liu C."/>
        </authorList>
    </citation>
    <scope>NUCLEOTIDE SEQUENCE [LARGE SCALE GENOMIC DNA]</scope>
    <source>
        <strain evidence="14 15">HMC1</strain>
    </source>
</reference>
<evidence type="ECO:0000313" key="15">
    <source>
        <dbReference type="Proteomes" id="UP000468735"/>
    </source>
</evidence>
<dbReference type="SUPFAM" id="SSF55874">
    <property type="entry name" value="ATPase domain of HSP90 chaperone/DNA topoisomerase II/histidine kinase"/>
    <property type="match status" value="1"/>
</dbReference>
<dbReference type="SUPFAM" id="SSF47384">
    <property type="entry name" value="Homodimeric domain of signal transducing histidine kinase"/>
    <property type="match status" value="1"/>
</dbReference>
<dbReference type="PANTHER" id="PTHR45436">
    <property type="entry name" value="SENSOR HISTIDINE KINASE YKOH"/>
    <property type="match status" value="1"/>
</dbReference>
<dbReference type="Pfam" id="PF00512">
    <property type="entry name" value="HisKA"/>
    <property type="match status" value="1"/>
</dbReference>
<evidence type="ECO:0000256" key="6">
    <source>
        <dbReference type="ARBA" id="ARBA00022692"/>
    </source>
</evidence>
<keyword evidence="7" id="KW-0418">Kinase</keyword>
<keyword evidence="9" id="KW-0902">Two-component regulatory system</keyword>
<dbReference type="EMBL" id="WBMT01000011">
    <property type="protein sequence ID" value="KAB2346634.1"/>
    <property type="molecule type" value="Genomic_DNA"/>
</dbReference>
<evidence type="ECO:0000256" key="7">
    <source>
        <dbReference type="ARBA" id="ARBA00022777"/>
    </source>
</evidence>
<evidence type="ECO:0000256" key="1">
    <source>
        <dbReference type="ARBA" id="ARBA00000085"/>
    </source>
</evidence>
<evidence type="ECO:0000259" key="12">
    <source>
        <dbReference type="PROSITE" id="PS50109"/>
    </source>
</evidence>
<dbReference type="Pfam" id="PF00672">
    <property type="entry name" value="HAMP"/>
    <property type="match status" value="1"/>
</dbReference>
<organism evidence="14 15">
    <name type="scientific">Actinomadura rudentiformis</name>
    <dbReference type="NCBI Taxonomy" id="359158"/>
    <lineage>
        <taxon>Bacteria</taxon>
        <taxon>Bacillati</taxon>
        <taxon>Actinomycetota</taxon>
        <taxon>Actinomycetes</taxon>
        <taxon>Streptosporangiales</taxon>
        <taxon>Thermomonosporaceae</taxon>
        <taxon>Actinomadura</taxon>
    </lineage>
</organism>
<evidence type="ECO:0000256" key="2">
    <source>
        <dbReference type="ARBA" id="ARBA00004236"/>
    </source>
</evidence>
<proteinExistence type="predicted"/>
<dbReference type="Proteomes" id="UP000468735">
    <property type="component" value="Unassembled WGS sequence"/>
</dbReference>
<dbReference type="SMART" id="SM00304">
    <property type="entry name" value="HAMP"/>
    <property type="match status" value="1"/>
</dbReference>
<dbReference type="CDD" id="cd00075">
    <property type="entry name" value="HATPase"/>
    <property type="match status" value="1"/>
</dbReference>
<feature type="region of interest" description="Disordered" evidence="11">
    <location>
        <begin position="427"/>
        <end position="456"/>
    </location>
</feature>
<comment type="catalytic activity">
    <reaction evidence="1">
        <text>ATP + protein L-histidine = ADP + protein N-phospho-L-histidine.</text>
        <dbReference type="EC" id="2.7.13.3"/>
    </reaction>
</comment>
<evidence type="ECO:0000256" key="9">
    <source>
        <dbReference type="ARBA" id="ARBA00023012"/>
    </source>
</evidence>
<dbReference type="InterPro" id="IPR005467">
    <property type="entry name" value="His_kinase_dom"/>
</dbReference>
<comment type="caution">
    <text evidence="14">The sequence shown here is derived from an EMBL/GenBank/DDBJ whole genome shotgun (WGS) entry which is preliminary data.</text>
</comment>
<dbReference type="Gene3D" id="6.10.340.10">
    <property type="match status" value="1"/>
</dbReference>
<dbReference type="EC" id="2.7.13.3" evidence="3"/>
<keyword evidence="10" id="KW-0472">Membrane</keyword>
<evidence type="ECO:0000259" key="13">
    <source>
        <dbReference type="PROSITE" id="PS50885"/>
    </source>
</evidence>
<dbReference type="PROSITE" id="PS50109">
    <property type="entry name" value="HIS_KIN"/>
    <property type="match status" value="1"/>
</dbReference>
<feature type="domain" description="HAMP" evidence="13">
    <location>
        <begin position="178"/>
        <end position="230"/>
    </location>
</feature>
<dbReference type="SMART" id="SM00387">
    <property type="entry name" value="HATPase_c"/>
    <property type="match status" value="1"/>
</dbReference>
<keyword evidence="5" id="KW-0808">Transferase</keyword>
<dbReference type="InterPro" id="IPR004358">
    <property type="entry name" value="Sig_transdc_His_kin-like_C"/>
</dbReference>
<keyword evidence="15" id="KW-1185">Reference proteome</keyword>
<dbReference type="OrthoDB" id="3224230at2"/>
<dbReference type="InterPro" id="IPR003660">
    <property type="entry name" value="HAMP_dom"/>
</dbReference>
<dbReference type="Gene3D" id="1.10.287.130">
    <property type="match status" value="1"/>
</dbReference>
<dbReference type="PANTHER" id="PTHR45436:SF5">
    <property type="entry name" value="SENSOR HISTIDINE KINASE TRCS"/>
    <property type="match status" value="1"/>
</dbReference>
<evidence type="ECO:0000256" key="11">
    <source>
        <dbReference type="SAM" id="MobiDB-lite"/>
    </source>
</evidence>
<accession>A0A6H9YIX5</accession>
<dbReference type="CDD" id="cd00082">
    <property type="entry name" value="HisKA"/>
    <property type="match status" value="1"/>
</dbReference>
<dbReference type="InterPro" id="IPR003594">
    <property type="entry name" value="HATPase_dom"/>
</dbReference>
<comment type="subcellular location">
    <subcellularLocation>
        <location evidence="2">Cell membrane</location>
    </subcellularLocation>
</comment>
<sequence length="456" mass="49788">MAAALGSVALAVRAILVTEIEADGRQLLEQESREFERFAAQGRDPATGRPFTDADRLLYTHLSRQYADDDEVLLGVQADGTVMHQDRQGPYNLADNAAVMARILNAPGATGRTSSPAGEIRWAKVRAEPRGGGRPATFVIAYFIDRDFAEVTRTMRVMGTVSAVALLGGAGIAWVVSGRILAPVRLVRRTAAEITEQDLARRIPVHRRDDVGELAATFNAMLDRLDQAFSTQRRFLDDAGHELRTPITIVRGHLELMGGDPQEREETLRLVTDELDRMSRIVEDLLLLAKAERPDFVEVQRIPLMELTSDIYAKVRALGDREWVLDGIGEAEVYVDPQRVTQAVVQLAHNAVQHTEPGGRILVGSAVDDRRVRLWVADSGPGVHPDDAERIFQRFAHGGAARHPRKGTGAGLGLAIVTAIASGHGGTVRLDSAPGQGARFELDLPRAGRERQGTQE</sequence>
<dbReference type="CDD" id="cd06225">
    <property type="entry name" value="HAMP"/>
    <property type="match status" value="1"/>
</dbReference>
<dbReference type="PRINTS" id="PR00344">
    <property type="entry name" value="BCTRLSENSOR"/>
</dbReference>